<dbReference type="RefSeq" id="WP_070049975.1">
    <property type="nucleotide sequence ID" value="NZ_CBCSDO010000009.1"/>
</dbReference>
<feature type="chain" id="PRO_5009200491" description="PEP-CTERM protein-sorting domain-containing protein" evidence="1">
    <location>
        <begin position="26"/>
        <end position="318"/>
    </location>
</feature>
<dbReference type="Proteomes" id="UP000242258">
    <property type="component" value="Unassembled WGS sequence"/>
</dbReference>
<sequence length="318" mass="33228">MKLNTVHHAGIAMALLLGVSGTATASLISGFETQFDTDFAVAGVGGLRGNGFGDINLTGVVGTVTKAYLYWHGPTDSTDPNFNANLTMNGNAVSGTNIGFSDDNFWGQENSQAYRADVTSLVNADGTYSLAGLSAANSNGASLVVYYDDGDSTNNRDIVSFDGNDANFANTYDPLGWLVELSGINYSGGDAFLTMSVSDGQDFGLGDDGIFFLNGIALNTADLFDGATVPQTPGSSVTNGGLWDIVTIDITSFLNIGLNSLSLTHSSETDALSAIHFAINLPEGAAPDPTDPTDIPEPAVWSLFLLALYFGRKTLRLS</sequence>
<evidence type="ECO:0000256" key="1">
    <source>
        <dbReference type="SAM" id="SignalP"/>
    </source>
</evidence>
<feature type="signal peptide" evidence="1">
    <location>
        <begin position="1"/>
        <end position="25"/>
    </location>
</feature>
<keyword evidence="1" id="KW-0732">Signal</keyword>
<dbReference type="EMBL" id="MKEK01000001">
    <property type="protein sequence ID" value="OEY70421.1"/>
    <property type="molecule type" value="Genomic_DNA"/>
</dbReference>
<comment type="caution">
    <text evidence="2">The sequence shown here is derived from an EMBL/GenBank/DDBJ whole genome shotgun (WGS) entry which is preliminary data.</text>
</comment>
<evidence type="ECO:0008006" key="4">
    <source>
        <dbReference type="Google" id="ProtNLM"/>
    </source>
</evidence>
<accession>A0A1E7Q8J9</accession>
<protein>
    <recommendedName>
        <fullName evidence="4">PEP-CTERM protein-sorting domain-containing protein</fullName>
    </recommendedName>
</protein>
<gene>
    <name evidence="2" type="ORF">BI198_13185</name>
</gene>
<name>A0A1E7Q8J9_9GAMM</name>
<dbReference type="OrthoDB" id="7060084at2"/>
<dbReference type="AlphaFoldDB" id="A0A1E7Q8J9"/>
<evidence type="ECO:0000313" key="2">
    <source>
        <dbReference type="EMBL" id="OEY70421.1"/>
    </source>
</evidence>
<reference evidence="3" key="1">
    <citation type="submission" date="2016-09" db="EMBL/GenBank/DDBJ databases">
        <authorList>
            <person name="Wan X."/>
            <person name="Hou S."/>
        </authorList>
    </citation>
    <scope>NUCLEOTIDE SEQUENCE [LARGE SCALE GENOMIC DNA]</scope>
    <source>
        <strain evidence="3">KH87</strain>
    </source>
</reference>
<proteinExistence type="predicted"/>
<organism evidence="2 3">
    <name type="scientific">Rheinheimera salexigens</name>
    <dbReference type="NCBI Taxonomy" id="1628148"/>
    <lineage>
        <taxon>Bacteria</taxon>
        <taxon>Pseudomonadati</taxon>
        <taxon>Pseudomonadota</taxon>
        <taxon>Gammaproteobacteria</taxon>
        <taxon>Chromatiales</taxon>
        <taxon>Chromatiaceae</taxon>
        <taxon>Rheinheimera</taxon>
    </lineage>
</organism>
<keyword evidence="3" id="KW-1185">Reference proteome</keyword>
<evidence type="ECO:0000313" key="3">
    <source>
        <dbReference type="Proteomes" id="UP000242258"/>
    </source>
</evidence>